<gene>
    <name evidence="2" type="ORF">Zmor_009529</name>
</gene>
<evidence type="ECO:0008006" key="4">
    <source>
        <dbReference type="Google" id="ProtNLM"/>
    </source>
</evidence>
<feature type="transmembrane region" description="Helical" evidence="1">
    <location>
        <begin position="142"/>
        <end position="173"/>
    </location>
</feature>
<feature type="transmembrane region" description="Helical" evidence="1">
    <location>
        <begin position="96"/>
        <end position="121"/>
    </location>
</feature>
<keyword evidence="3" id="KW-1185">Reference proteome</keyword>
<keyword evidence="1" id="KW-0812">Transmembrane</keyword>
<dbReference type="GO" id="GO:0031175">
    <property type="term" value="P:neuron projection development"/>
    <property type="evidence" value="ECO:0007669"/>
    <property type="project" value="TreeGrafter"/>
</dbReference>
<keyword evidence="1" id="KW-0472">Membrane</keyword>
<dbReference type="GO" id="GO:0005886">
    <property type="term" value="C:plasma membrane"/>
    <property type="evidence" value="ECO:0007669"/>
    <property type="project" value="TreeGrafter"/>
</dbReference>
<organism evidence="2 3">
    <name type="scientific">Zophobas morio</name>
    <dbReference type="NCBI Taxonomy" id="2755281"/>
    <lineage>
        <taxon>Eukaryota</taxon>
        <taxon>Metazoa</taxon>
        <taxon>Ecdysozoa</taxon>
        <taxon>Arthropoda</taxon>
        <taxon>Hexapoda</taxon>
        <taxon>Insecta</taxon>
        <taxon>Pterygota</taxon>
        <taxon>Neoptera</taxon>
        <taxon>Endopterygota</taxon>
        <taxon>Coleoptera</taxon>
        <taxon>Polyphaga</taxon>
        <taxon>Cucujiformia</taxon>
        <taxon>Tenebrionidae</taxon>
        <taxon>Zophobas</taxon>
    </lineage>
</organism>
<dbReference type="Pfam" id="PF01275">
    <property type="entry name" value="Myelin_PLP"/>
    <property type="match status" value="1"/>
</dbReference>
<evidence type="ECO:0000313" key="3">
    <source>
        <dbReference type="Proteomes" id="UP001168821"/>
    </source>
</evidence>
<dbReference type="PANTHER" id="PTHR11683">
    <property type="entry name" value="MYELIN PROTEOLIPID"/>
    <property type="match status" value="1"/>
</dbReference>
<comment type="caution">
    <text evidence="2">The sequence shown here is derived from an EMBL/GenBank/DDBJ whole genome shotgun (WGS) entry which is preliminary data.</text>
</comment>
<feature type="transmembrane region" description="Helical" evidence="1">
    <location>
        <begin position="227"/>
        <end position="248"/>
    </location>
</feature>
<evidence type="ECO:0000256" key="1">
    <source>
        <dbReference type="SAM" id="Phobius"/>
    </source>
</evidence>
<sequence length="284" mass="32173">MHDPRPPPQETSFDLEQQDALIRSNLSLNTIVTNPDKGFCDSCLTRIPYATLIATIQCALGVVIFCGTMYRGATLAVLMFSDVFKMQLFWVDAVKMTFVIIGACMGALGLMILTVGCLATGATRHKVYRAWRSRVGGRISCAIFMAITYILQLIWILIFTFLVIATFLFTIFWKMCANERVATFQDCIDFTQFYFLFPAGTRQEHMKVCGDHNVKAFCKDYTEKIEVMVILATVASVLVILSLVHYLMCLAANYAHIRDHEKFQELQDLQMLSDNDMLAGKDRF</sequence>
<protein>
    <recommendedName>
        <fullName evidence="4">Neuronal membrane glycoprotein M6-a</fullName>
    </recommendedName>
</protein>
<reference evidence="2" key="1">
    <citation type="journal article" date="2023" name="G3 (Bethesda)">
        <title>Whole genome assemblies of Zophobas morio and Tenebrio molitor.</title>
        <authorList>
            <person name="Kaur S."/>
            <person name="Stinson S.A."/>
            <person name="diCenzo G.C."/>
        </authorList>
    </citation>
    <scope>NUCLEOTIDE SEQUENCE</scope>
    <source>
        <strain evidence="2">QUZm001</strain>
    </source>
</reference>
<dbReference type="Proteomes" id="UP001168821">
    <property type="component" value="Unassembled WGS sequence"/>
</dbReference>
<dbReference type="AlphaFoldDB" id="A0AA38IPA4"/>
<dbReference type="InterPro" id="IPR001614">
    <property type="entry name" value="Myelin_PLP"/>
</dbReference>
<keyword evidence="1" id="KW-1133">Transmembrane helix</keyword>
<accession>A0AA38IPA4</accession>
<dbReference type="PANTHER" id="PTHR11683:SF12">
    <property type="entry name" value="M6, ISOFORM F"/>
    <property type="match status" value="1"/>
</dbReference>
<dbReference type="EMBL" id="JALNTZ010000003">
    <property type="protein sequence ID" value="KAJ3657746.1"/>
    <property type="molecule type" value="Genomic_DNA"/>
</dbReference>
<proteinExistence type="predicted"/>
<name>A0AA38IPA4_9CUCU</name>
<evidence type="ECO:0000313" key="2">
    <source>
        <dbReference type="EMBL" id="KAJ3657746.1"/>
    </source>
</evidence>